<evidence type="ECO:0000259" key="9">
    <source>
        <dbReference type="PROSITE" id="PS50885"/>
    </source>
</evidence>
<dbReference type="EMBL" id="JBHMDO010000047">
    <property type="protein sequence ID" value="MFB9329952.1"/>
    <property type="molecule type" value="Genomic_DNA"/>
</dbReference>
<dbReference type="Gene3D" id="6.10.340.10">
    <property type="match status" value="1"/>
</dbReference>
<keyword evidence="7" id="KW-0812">Transmembrane</keyword>
<dbReference type="PANTHER" id="PTHR32089">
    <property type="entry name" value="METHYL-ACCEPTING CHEMOTAXIS PROTEIN MCPB"/>
    <property type="match status" value="1"/>
</dbReference>
<proteinExistence type="inferred from homology"/>
<evidence type="ECO:0000313" key="10">
    <source>
        <dbReference type="EMBL" id="MFB9329952.1"/>
    </source>
</evidence>
<comment type="subcellular location">
    <subcellularLocation>
        <location evidence="1">Cell membrane</location>
    </subcellularLocation>
</comment>
<sequence length="585" mass="62646">MIAWFRTRLIARILVVLTIVILLIIAGNSVIQLVNTRSAVEEAISNYNMDIAEHYVDQIDTSDYAAFMQDPQENDQYWKLRAQLDEFRLSIGAYYVYFVQVEADKSPLLLIDGRPKGDPLASPINEETDMPEEAARLVLSGERASSELIKNPEYGDYISAFVPMKDADGKLIGALGIDTDASVFNNLTEKVVRKSIPLYAIVLAAALIALALIVWFVSHALRPLRTITASAGKMATGHLAQAHQLLVDAPVKSKDEIGSAYQAMLHMSTHLNDMVRSIVREVSQTSSAVAASSAEFAGHAQEMLAMSETVSGSIQHIHEGAYSQTQSAQDNAMAMEEMAQGIIRISESSSEVSEAASQALTMAGGGQAAVRHMNGQMQGIAAQTSETLATARRLQTYTDQIGGALASISDFANQTKLLALNASIEAARAGEHGRGFTIVASEVRKLAEGSAASVEQITTLLAHVTDEAARIGGQMEEASKEIGEGTRLSAEAEQAFSHAVEAFQLVAGQIMEVSTAVEELSAGSEEVAATVSSMASVASGVSEQTRSIQTLTERQLEKMRQVHEGATALSESAARMQEAVAQVKV</sequence>
<dbReference type="InterPro" id="IPR029151">
    <property type="entry name" value="Sensor-like_sf"/>
</dbReference>
<feature type="transmembrane region" description="Helical" evidence="7">
    <location>
        <begin position="196"/>
        <end position="217"/>
    </location>
</feature>
<dbReference type="InterPro" id="IPR004089">
    <property type="entry name" value="MCPsignal_dom"/>
</dbReference>
<dbReference type="SMART" id="SM00283">
    <property type="entry name" value="MA"/>
    <property type="match status" value="1"/>
</dbReference>
<evidence type="ECO:0000259" key="8">
    <source>
        <dbReference type="PROSITE" id="PS50111"/>
    </source>
</evidence>
<dbReference type="PROSITE" id="PS50111">
    <property type="entry name" value="CHEMOTAXIS_TRANSDUC_2"/>
    <property type="match status" value="1"/>
</dbReference>
<evidence type="ECO:0000313" key="11">
    <source>
        <dbReference type="Proteomes" id="UP001589747"/>
    </source>
</evidence>
<evidence type="ECO:0000256" key="6">
    <source>
        <dbReference type="PROSITE-ProRule" id="PRU00284"/>
    </source>
</evidence>
<dbReference type="PRINTS" id="PR00260">
    <property type="entry name" value="CHEMTRNSDUCR"/>
</dbReference>
<keyword evidence="11" id="KW-1185">Reference proteome</keyword>
<comment type="caution">
    <text evidence="10">The sequence shown here is derived from an EMBL/GenBank/DDBJ whole genome shotgun (WGS) entry which is preliminary data.</text>
</comment>
<dbReference type="InterPro" id="IPR004090">
    <property type="entry name" value="Chemotax_Me-accpt_rcpt"/>
</dbReference>
<dbReference type="PROSITE" id="PS50885">
    <property type="entry name" value="HAMP"/>
    <property type="match status" value="1"/>
</dbReference>
<dbReference type="RefSeq" id="WP_377500693.1">
    <property type="nucleotide sequence ID" value="NZ_JBHMDO010000047.1"/>
</dbReference>
<evidence type="ECO:0000256" key="5">
    <source>
        <dbReference type="ARBA" id="ARBA00029447"/>
    </source>
</evidence>
<reference evidence="10 11" key="1">
    <citation type="submission" date="2024-09" db="EMBL/GenBank/DDBJ databases">
        <authorList>
            <person name="Sun Q."/>
            <person name="Mori K."/>
        </authorList>
    </citation>
    <scope>NUCLEOTIDE SEQUENCE [LARGE SCALE GENOMIC DNA]</scope>
    <source>
        <strain evidence="10 11">TISTR 2452</strain>
    </source>
</reference>
<feature type="transmembrane region" description="Helical" evidence="7">
    <location>
        <begin position="9"/>
        <end position="31"/>
    </location>
</feature>
<dbReference type="InterPro" id="IPR003660">
    <property type="entry name" value="HAMP_dom"/>
</dbReference>
<dbReference type="SUPFAM" id="SSF58104">
    <property type="entry name" value="Methyl-accepting chemotaxis protein (MCP) signaling domain"/>
    <property type="match status" value="1"/>
</dbReference>
<keyword evidence="3 7" id="KW-0472">Membrane</keyword>
<name>A0ABV5KXJ0_9BACL</name>
<evidence type="ECO:0000256" key="2">
    <source>
        <dbReference type="ARBA" id="ARBA00022475"/>
    </source>
</evidence>
<evidence type="ECO:0000256" key="4">
    <source>
        <dbReference type="ARBA" id="ARBA00023224"/>
    </source>
</evidence>
<comment type="similarity">
    <text evidence="5">Belongs to the methyl-accepting chemotaxis (MCP) protein family.</text>
</comment>
<dbReference type="SMART" id="SM00304">
    <property type="entry name" value="HAMP"/>
    <property type="match status" value="1"/>
</dbReference>
<dbReference type="Pfam" id="PF00015">
    <property type="entry name" value="MCPsignal"/>
    <property type="match status" value="1"/>
</dbReference>
<feature type="domain" description="Methyl-accepting transducer" evidence="8">
    <location>
        <begin position="299"/>
        <end position="535"/>
    </location>
</feature>
<dbReference type="SUPFAM" id="SSF103190">
    <property type="entry name" value="Sensory domain-like"/>
    <property type="match status" value="1"/>
</dbReference>
<keyword evidence="7" id="KW-1133">Transmembrane helix</keyword>
<dbReference type="Gene3D" id="1.10.287.950">
    <property type="entry name" value="Methyl-accepting chemotaxis protein"/>
    <property type="match status" value="1"/>
</dbReference>
<dbReference type="PANTHER" id="PTHR32089:SF112">
    <property type="entry name" value="LYSOZYME-LIKE PROTEIN-RELATED"/>
    <property type="match status" value="1"/>
</dbReference>
<feature type="domain" description="HAMP" evidence="9">
    <location>
        <begin position="218"/>
        <end position="276"/>
    </location>
</feature>
<dbReference type="Proteomes" id="UP001589747">
    <property type="component" value="Unassembled WGS sequence"/>
</dbReference>
<dbReference type="CDD" id="cd06225">
    <property type="entry name" value="HAMP"/>
    <property type="match status" value="1"/>
</dbReference>
<evidence type="ECO:0000256" key="3">
    <source>
        <dbReference type="ARBA" id="ARBA00023136"/>
    </source>
</evidence>
<gene>
    <name evidence="10" type="ORF">ACFFSY_28765</name>
</gene>
<keyword evidence="2" id="KW-1003">Cell membrane</keyword>
<dbReference type="Pfam" id="PF00672">
    <property type="entry name" value="HAMP"/>
    <property type="match status" value="1"/>
</dbReference>
<protein>
    <submittedName>
        <fullName evidence="10">Methyl-accepting chemotaxis protein</fullName>
    </submittedName>
</protein>
<keyword evidence="4 6" id="KW-0807">Transducer</keyword>
<organism evidence="10 11">
    <name type="scientific">Paenibacillus aurantiacus</name>
    <dbReference type="NCBI Taxonomy" id="1936118"/>
    <lineage>
        <taxon>Bacteria</taxon>
        <taxon>Bacillati</taxon>
        <taxon>Bacillota</taxon>
        <taxon>Bacilli</taxon>
        <taxon>Bacillales</taxon>
        <taxon>Paenibacillaceae</taxon>
        <taxon>Paenibacillus</taxon>
    </lineage>
</organism>
<evidence type="ECO:0000256" key="7">
    <source>
        <dbReference type="SAM" id="Phobius"/>
    </source>
</evidence>
<evidence type="ECO:0000256" key="1">
    <source>
        <dbReference type="ARBA" id="ARBA00004236"/>
    </source>
</evidence>
<accession>A0ABV5KXJ0</accession>